<keyword evidence="3" id="KW-1185">Reference proteome</keyword>
<dbReference type="Pfam" id="PF13622">
    <property type="entry name" value="4HBT_3"/>
    <property type="match status" value="1"/>
</dbReference>
<dbReference type="STRING" id="1280948.HY36_09730"/>
<gene>
    <name evidence="2" type="ORF">HY36_09730</name>
</gene>
<dbReference type="InterPro" id="IPR049449">
    <property type="entry name" value="TesB_ACOT8-like_N"/>
</dbReference>
<dbReference type="RefSeq" id="WP_051602850.1">
    <property type="nucleotide sequence ID" value="NZ_AWFH01000056.1"/>
</dbReference>
<name>A0A059DYR6_9PROT</name>
<dbReference type="Gene3D" id="3.10.129.10">
    <property type="entry name" value="Hotdog Thioesterase"/>
    <property type="match status" value="1"/>
</dbReference>
<sequence>MAEDMKLTEASRADEVRAFVERTPLAQEMGLRCEVMGDEMTMIMPYQEKLIGNFMIKAIHGGAIGAFLEITSQAQVFLVTEHLLRPPRPINLTIDYLRQGHAKDLYARAEITKMGRRMCSVRAEAWQDERSKPVTTLMAHFMVSGD</sequence>
<dbReference type="SUPFAM" id="SSF54637">
    <property type="entry name" value="Thioesterase/thiol ester dehydrase-isomerase"/>
    <property type="match status" value="1"/>
</dbReference>
<comment type="caution">
    <text evidence="2">The sequence shown here is derived from an EMBL/GenBank/DDBJ whole genome shotgun (WGS) entry which is preliminary data.</text>
</comment>
<dbReference type="PATRIC" id="fig|1280948.3.peg.3064"/>
<evidence type="ECO:0000313" key="3">
    <source>
        <dbReference type="Proteomes" id="UP000024547"/>
    </source>
</evidence>
<protein>
    <recommendedName>
        <fullName evidence="1">Acyl-CoA thioesterase-like N-terminal HotDog domain-containing protein</fullName>
    </recommendedName>
</protein>
<evidence type="ECO:0000259" key="1">
    <source>
        <dbReference type="Pfam" id="PF13622"/>
    </source>
</evidence>
<dbReference type="eggNOG" id="COG2050">
    <property type="taxonomic scope" value="Bacteria"/>
</dbReference>
<dbReference type="Proteomes" id="UP000024547">
    <property type="component" value="Unassembled WGS sequence"/>
</dbReference>
<dbReference type="InterPro" id="IPR029069">
    <property type="entry name" value="HotDog_dom_sf"/>
</dbReference>
<dbReference type="AlphaFoldDB" id="A0A059DYR6"/>
<dbReference type="EMBL" id="AWFH01000056">
    <property type="protein sequence ID" value="KCZ58649.1"/>
    <property type="molecule type" value="Genomic_DNA"/>
</dbReference>
<evidence type="ECO:0000313" key="2">
    <source>
        <dbReference type="EMBL" id="KCZ58649.1"/>
    </source>
</evidence>
<proteinExistence type="predicted"/>
<accession>A0A059DYR6</accession>
<feature type="domain" description="Acyl-CoA thioesterase-like N-terminal HotDog" evidence="1">
    <location>
        <begin position="54"/>
        <end position="142"/>
    </location>
</feature>
<dbReference type="CDD" id="cd03443">
    <property type="entry name" value="PaaI_thioesterase"/>
    <property type="match status" value="1"/>
</dbReference>
<organism evidence="2 3">
    <name type="scientific">Hyphomonas atlantica</name>
    <dbReference type="NCBI Taxonomy" id="1280948"/>
    <lineage>
        <taxon>Bacteria</taxon>
        <taxon>Pseudomonadati</taxon>
        <taxon>Pseudomonadota</taxon>
        <taxon>Alphaproteobacteria</taxon>
        <taxon>Hyphomonadales</taxon>
        <taxon>Hyphomonadaceae</taxon>
        <taxon>Hyphomonas</taxon>
    </lineage>
</organism>
<dbReference type="OrthoDB" id="9813158at2"/>
<reference evidence="2 3" key="1">
    <citation type="journal article" date="2014" name="Antonie Van Leeuwenhoek">
        <title>Hyphomonas beringensis sp. nov. and Hyphomonas chukchiensis sp. nov., isolated from surface seawater of the Bering Sea and Chukchi Sea.</title>
        <authorList>
            <person name="Li C."/>
            <person name="Lai Q."/>
            <person name="Li G."/>
            <person name="Dong C."/>
            <person name="Wang J."/>
            <person name="Liao Y."/>
            <person name="Shao Z."/>
        </authorList>
    </citation>
    <scope>NUCLEOTIDE SEQUENCE [LARGE SCALE GENOMIC DNA]</scope>
    <source>
        <strain evidence="2 3">22II1-22F38</strain>
    </source>
</reference>